<dbReference type="EMBL" id="BQKM01000029">
    <property type="protein sequence ID" value="GJN56271.1"/>
    <property type="molecule type" value="Genomic_DNA"/>
</dbReference>
<organism evidence="1 3">
    <name type="scientific">Pseudomonas tohonis</name>
    <dbReference type="NCBI Taxonomy" id="2725477"/>
    <lineage>
        <taxon>Bacteria</taxon>
        <taxon>Pseudomonadati</taxon>
        <taxon>Pseudomonadota</taxon>
        <taxon>Gammaproteobacteria</taxon>
        <taxon>Pseudomonadales</taxon>
        <taxon>Pseudomonadaceae</taxon>
        <taxon>Pseudomonas</taxon>
    </lineage>
</organism>
<dbReference type="AlphaFoldDB" id="A0A6J4E5Z3"/>
<dbReference type="Proteomes" id="UP000509383">
    <property type="component" value="Chromosome"/>
</dbReference>
<gene>
    <name evidence="1" type="ORF">TUM18999_34380</name>
    <name evidence="2" type="ORF">TUM20286_60230</name>
</gene>
<dbReference type="KEGG" id="ptw:TUM18999_34380"/>
<sequence length="101" mass="10592">MPEPVRRARALRHGAPFGFPITSIQAPAELGVAIVPPGCVASPDVIATPADAILQMQALDGVDYHGLSPEYRGAETGCDPGRVPEARCCGTLSKMRIGQHC</sequence>
<evidence type="ECO:0000313" key="3">
    <source>
        <dbReference type="Proteomes" id="UP000509383"/>
    </source>
</evidence>
<proteinExistence type="predicted"/>
<evidence type="ECO:0000313" key="2">
    <source>
        <dbReference type="EMBL" id="GJN56271.1"/>
    </source>
</evidence>
<keyword evidence="4" id="KW-1185">Reference proteome</keyword>
<name>A0A6J4E5Z3_9PSED</name>
<dbReference type="EMBL" id="AP023189">
    <property type="protein sequence ID" value="BCG25247.1"/>
    <property type="molecule type" value="Genomic_DNA"/>
</dbReference>
<evidence type="ECO:0000313" key="1">
    <source>
        <dbReference type="EMBL" id="BCG25247.1"/>
    </source>
</evidence>
<dbReference type="Proteomes" id="UP001054892">
    <property type="component" value="Unassembled WGS sequence"/>
</dbReference>
<reference evidence="1 3" key="1">
    <citation type="submission" date="2020-05" db="EMBL/GenBank/DDBJ databases">
        <title>Characterization of novel class B3 metallo-beta-lactamase from novel Pseudomonas species.</title>
        <authorList>
            <person name="Yamada K."/>
            <person name="Aoki K."/>
            <person name="Ishii Y."/>
        </authorList>
    </citation>
    <scope>NUCLEOTIDE SEQUENCE [LARGE SCALE GENOMIC DNA]</scope>
    <source>
        <strain evidence="1 3">TUM18999</strain>
        <strain evidence="2 4">TUM20286</strain>
    </source>
</reference>
<protein>
    <submittedName>
        <fullName evidence="1">Uncharacterized protein</fullName>
    </submittedName>
</protein>
<evidence type="ECO:0000313" key="4">
    <source>
        <dbReference type="Proteomes" id="UP001054892"/>
    </source>
</evidence>
<accession>A0A6J4E5Z3</accession>